<organism evidence="2 3">
    <name type="scientific">Paraconiothyrium brasiliense</name>
    <dbReference type="NCBI Taxonomy" id="300254"/>
    <lineage>
        <taxon>Eukaryota</taxon>
        <taxon>Fungi</taxon>
        <taxon>Dikarya</taxon>
        <taxon>Ascomycota</taxon>
        <taxon>Pezizomycotina</taxon>
        <taxon>Dothideomycetes</taxon>
        <taxon>Pleosporomycetidae</taxon>
        <taxon>Pleosporales</taxon>
        <taxon>Massarineae</taxon>
        <taxon>Didymosphaeriaceae</taxon>
        <taxon>Paraconiothyrium</taxon>
    </lineage>
</organism>
<accession>A0ABR3RPH3</accession>
<gene>
    <name evidence="2" type="ORF">SLS60_003737</name>
</gene>
<comment type="caution">
    <text evidence="2">The sequence shown here is derived from an EMBL/GenBank/DDBJ whole genome shotgun (WGS) entry which is preliminary data.</text>
</comment>
<keyword evidence="1" id="KW-0732">Signal</keyword>
<evidence type="ECO:0000313" key="3">
    <source>
        <dbReference type="Proteomes" id="UP001521785"/>
    </source>
</evidence>
<dbReference type="EMBL" id="JAKJXO020000004">
    <property type="protein sequence ID" value="KAL1606335.1"/>
    <property type="molecule type" value="Genomic_DNA"/>
</dbReference>
<sequence>MRAQSVLALGFAAIAAAAPKPQADTPLDFVISIFETSLTCDATVSPAKAVFGTGCVNRTLPQGGSALVRISTSSPHGYVTGYPEADCQGTAVVVFTTTDGCTSFEDASVKSWIGKAPFDENGK</sequence>
<evidence type="ECO:0000313" key="2">
    <source>
        <dbReference type="EMBL" id="KAL1606335.1"/>
    </source>
</evidence>
<protein>
    <submittedName>
        <fullName evidence="2">Uncharacterized protein</fullName>
    </submittedName>
</protein>
<dbReference type="Proteomes" id="UP001521785">
    <property type="component" value="Unassembled WGS sequence"/>
</dbReference>
<feature type="chain" id="PRO_5046027790" evidence="1">
    <location>
        <begin position="18"/>
        <end position="123"/>
    </location>
</feature>
<name>A0ABR3RPH3_9PLEO</name>
<evidence type="ECO:0000256" key="1">
    <source>
        <dbReference type="SAM" id="SignalP"/>
    </source>
</evidence>
<keyword evidence="3" id="KW-1185">Reference proteome</keyword>
<feature type="signal peptide" evidence="1">
    <location>
        <begin position="1"/>
        <end position="17"/>
    </location>
</feature>
<reference evidence="2 3" key="1">
    <citation type="submission" date="2024-02" db="EMBL/GenBank/DDBJ databases">
        <title>De novo assembly and annotation of 12 fungi associated with fruit tree decline syndrome in Ontario, Canada.</title>
        <authorList>
            <person name="Sulman M."/>
            <person name="Ellouze W."/>
            <person name="Ilyukhin E."/>
        </authorList>
    </citation>
    <scope>NUCLEOTIDE SEQUENCE [LARGE SCALE GENOMIC DNA]</scope>
    <source>
        <strain evidence="2 3">M42-189</strain>
    </source>
</reference>
<proteinExistence type="predicted"/>